<dbReference type="Proteomes" id="UP001148662">
    <property type="component" value="Unassembled WGS sequence"/>
</dbReference>
<gene>
    <name evidence="1" type="ORF">NM688_g8573</name>
</gene>
<dbReference type="EMBL" id="JANHOG010002346">
    <property type="protein sequence ID" value="KAJ3524382.1"/>
    <property type="molecule type" value="Genomic_DNA"/>
</dbReference>
<evidence type="ECO:0000313" key="2">
    <source>
        <dbReference type="Proteomes" id="UP001148662"/>
    </source>
</evidence>
<reference evidence="1" key="1">
    <citation type="submission" date="2022-07" db="EMBL/GenBank/DDBJ databases">
        <title>Genome Sequence of Phlebia brevispora.</title>
        <authorList>
            <person name="Buettner E."/>
        </authorList>
    </citation>
    <scope>NUCLEOTIDE SEQUENCE</scope>
    <source>
        <strain evidence="1">MPL23</strain>
    </source>
</reference>
<proteinExistence type="predicted"/>
<name>A0ACC1RTI7_9APHY</name>
<keyword evidence="2" id="KW-1185">Reference proteome</keyword>
<protein>
    <submittedName>
        <fullName evidence="1">Uncharacterized protein</fullName>
    </submittedName>
</protein>
<accession>A0ACC1RTI7</accession>
<organism evidence="1 2">
    <name type="scientific">Phlebia brevispora</name>
    <dbReference type="NCBI Taxonomy" id="194682"/>
    <lineage>
        <taxon>Eukaryota</taxon>
        <taxon>Fungi</taxon>
        <taxon>Dikarya</taxon>
        <taxon>Basidiomycota</taxon>
        <taxon>Agaricomycotina</taxon>
        <taxon>Agaricomycetes</taxon>
        <taxon>Polyporales</taxon>
        <taxon>Meruliaceae</taxon>
        <taxon>Phlebia</taxon>
    </lineage>
</organism>
<evidence type="ECO:0000313" key="1">
    <source>
        <dbReference type="EMBL" id="KAJ3524382.1"/>
    </source>
</evidence>
<comment type="caution">
    <text evidence="1">The sequence shown here is derived from an EMBL/GenBank/DDBJ whole genome shotgun (WGS) entry which is preliminary data.</text>
</comment>
<sequence length="156" mass="17396">MRALGIASRRIGGLRAANLRVAAASIRTYATPVPSESQKEDPQLSDFGYPEVPTSSKGWRSARGWQDPQMRRNYEEPLHFEEELYSMWGPDVPVVPPEQALRQFTFVALGFVAFGFLCKAIVPDRPAVPRQYPFSGLEAELGGVKAQPESIEEDEE</sequence>